<keyword evidence="2" id="KW-1185">Reference proteome</keyword>
<accession>A0ABT9IV87</accession>
<organism evidence="1 2">
    <name type="scientific">Chengkuizengella axinellae</name>
    <dbReference type="NCBI Taxonomy" id="3064388"/>
    <lineage>
        <taxon>Bacteria</taxon>
        <taxon>Bacillati</taxon>
        <taxon>Bacillota</taxon>
        <taxon>Bacilli</taxon>
        <taxon>Bacillales</taxon>
        <taxon>Paenibacillaceae</taxon>
        <taxon>Chengkuizengella</taxon>
    </lineage>
</organism>
<protein>
    <submittedName>
        <fullName evidence="1">Uncharacterized protein</fullName>
    </submittedName>
</protein>
<name>A0ABT9IV87_9BACL</name>
<proteinExistence type="predicted"/>
<reference evidence="1 2" key="1">
    <citation type="submission" date="2023-08" db="EMBL/GenBank/DDBJ databases">
        <authorList>
            <person name="Park J.-S."/>
        </authorList>
    </citation>
    <scope>NUCLEOTIDE SEQUENCE [LARGE SCALE GENOMIC DNA]</scope>
    <source>
        <strain evidence="1 2">2205SS18-9</strain>
    </source>
</reference>
<evidence type="ECO:0000313" key="1">
    <source>
        <dbReference type="EMBL" id="MDP5273237.1"/>
    </source>
</evidence>
<dbReference type="EMBL" id="JAVAMP010000001">
    <property type="protein sequence ID" value="MDP5273237.1"/>
    <property type="molecule type" value="Genomic_DNA"/>
</dbReference>
<sequence>MKDIQKNKGECACCEDPLANLLKSKVGQFVTIEYIQSTPQTGGTITGVGEGILLLDEAPTIWGAYSICKITRVI</sequence>
<comment type="caution">
    <text evidence="1">The sequence shown here is derived from an EMBL/GenBank/DDBJ whole genome shotgun (WGS) entry which is preliminary data.</text>
</comment>
<dbReference type="RefSeq" id="WP_305990521.1">
    <property type="nucleotide sequence ID" value="NZ_JAVAMP010000001.1"/>
</dbReference>
<evidence type="ECO:0000313" key="2">
    <source>
        <dbReference type="Proteomes" id="UP001231941"/>
    </source>
</evidence>
<dbReference type="Proteomes" id="UP001231941">
    <property type="component" value="Unassembled WGS sequence"/>
</dbReference>
<gene>
    <name evidence="1" type="ORF">Q5Y73_03905</name>
</gene>